<dbReference type="Gene3D" id="1.10.150.310">
    <property type="entry name" value="Tex RuvX-like domain-like"/>
    <property type="match status" value="1"/>
</dbReference>
<dbReference type="Gene3D" id="3.10.560.10">
    <property type="entry name" value="Outer membrane lipoprotein wza domain like"/>
    <property type="match status" value="1"/>
</dbReference>
<sequence length="228" mass="24959">MTRLHMDAAEERVNVLFLSFVSSKWRKILTPIAAIAVVSAFLFFPRGQADNNAFVMSGQNPFPEVIEEETETVEEEISPSVPILIVVDVKGAVRHPGVYSMQEGDRLIDAINAAGGYLPTADSRMLNHAMKLADEFVIYVPVEGEEPIEIASNPLTGITAQQDDGRVNINTADEKELMSIPGIGPSKAAAIIQYRTDKGLFKAPESLMDVSGIGQKTFEKLEQQIKVK</sequence>
<dbReference type="Pfam" id="PF10531">
    <property type="entry name" value="SLBB"/>
    <property type="match status" value="1"/>
</dbReference>
<dbReference type="NCBIfam" id="TIGR00426">
    <property type="entry name" value="competence protein ComEA helix-hairpin-helix repeat region"/>
    <property type="match status" value="1"/>
</dbReference>
<dbReference type="PANTHER" id="PTHR21180:SF32">
    <property type="entry name" value="ENDONUCLEASE_EXONUCLEASE_PHOSPHATASE FAMILY DOMAIN-CONTAINING PROTEIN 1"/>
    <property type="match status" value="1"/>
</dbReference>
<dbReference type="Proteomes" id="UP000658225">
    <property type="component" value="Unassembled WGS sequence"/>
</dbReference>
<evidence type="ECO:0000259" key="1">
    <source>
        <dbReference type="SMART" id="SM00278"/>
    </source>
</evidence>
<evidence type="ECO:0000313" key="2">
    <source>
        <dbReference type="EMBL" id="MBE1554644.1"/>
    </source>
</evidence>
<dbReference type="InterPro" id="IPR019554">
    <property type="entry name" value="Soluble_ligand-bd"/>
</dbReference>
<feature type="domain" description="Helix-hairpin-helix DNA-binding motif class 1" evidence="1">
    <location>
        <begin position="175"/>
        <end position="194"/>
    </location>
</feature>
<dbReference type="GO" id="GO:0015627">
    <property type="term" value="C:type II protein secretion system complex"/>
    <property type="evidence" value="ECO:0007669"/>
    <property type="project" value="TreeGrafter"/>
</dbReference>
<gene>
    <name evidence="2" type="ORF">H4683_001721</name>
</gene>
<keyword evidence="3" id="KW-1185">Reference proteome</keyword>
<dbReference type="SUPFAM" id="SSF47781">
    <property type="entry name" value="RuvA domain 2-like"/>
    <property type="match status" value="1"/>
</dbReference>
<evidence type="ECO:0000313" key="3">
    <source>
        <dbReference type="Proteomes" id="UP000658225"/>
    </source>
</evidence>
<dbReference type="InterPro" id="IPR003583">
    <property type="entry name" value="Hlx-hairpin-Hlx_DNA-bd_motif"/>
</dbReference>
<dbReference type="GO" id="GO:0015628">
    <property type="term" value="P:protein secretion by the type II secretion system"/>
    <property type="evidence" value="ECO:0007669"/>
    <property type="project" value="TreeGrafter"/>
</dbReference>
<dbReference type="RefSeq" id="WP_225941982.1">
    <property type="nucleotide sequence ID" value="NZ_JADBEL010000007.1"/>
</dbReference>
<dbReference type="EMBL" id="JADBEL010000007">
    <property type="protein sequence ID" value="MBE1554644.1"/>
    <property type="molecule type" value="Genomic_DNA"/>
</dbReference>
<accession>A0A927MH83</accession>
<dbReference type="GO" id="GO:0006281">
    <property type="term" value="P:DNA repair"/>
    <property type="evidence" value="ECO:0007669"/>
    <property type="project" value="InterPro"/>
</dbReference>
<dbReference type="SMART" id="SM00278">
    <property type="entry name" value="HhH1"/>
    <property type="match status" value="2"/>
</dbReference>
<dbReference type="InterPro" id="IPR010994">
    <property type="entry name" value="RuvA_2-like"/>
</dbReference>
<dbReference type="PANTHER" id="PTHR21180">
    <property type="entry name" value="ENDONUCLEASE/EXONUCLEASE/PHOSPHATASE FAMILY DOMAIN-CONTAINING PROTEIN 1"/>
    <property type="match status" value="1"/>
</dbReference>
<dbReference type="InterPro" id="IPR051675">
    <property type="entry name" value="Endo/Exo/Phosphatase_dom_1"/>
</dbReference>
<feature type="domain" description="Helix-hairpin-helix DNA-binding motif class 1" evidence="1">
    <location>
        <begin position="205"/>
        <end position="224"/>
    </location>
</feature>
<dbReference type="InterPro" id="IPR004509">
    <property type="entry name" value="Competence_ComEA_HhH"/>
</dbReference>
<dbReference type="AlphaFoldDB" id="A0A927MH83"/>
<protein>
    <submittedName>
        <fullName evidence="2">Competence protein ComEA</fullName>
    </submittedName>
</protein>
<dbReference type="GO" id="GO:0003677">
    <property type="term" value="F:DNA binding"/>
    <property type="evidence" value="ECO:0007669"/>
    <property type="project" value="InterPro"/>
</dbReference>
<comment type="caution">
    <text evidence="2">The sequence shown here is derived from an EMBL/GenBank/DDBJ whole genome shotgun (WGS) entry which is preliminary data.</text>
</comment>
<dbReference type="Pfam" id="PF12836">
    <property type="entry name" value="HHH_3"/>
    <property type="match status" value="1"/>
</dbReference>
<name>A0A927MH83_9BACL</name>
<organism evidence="2 3">
    <name type="scientific">Sporosarcina limicola</name>
    <dbReference type="NCBI Taxonomy" id="34101"/>
    <lineage>
        <taxon>Bacteria</taxon>
        <taxon>Bacillati</taxon>
        <taxon>Bacillota</taxon>
        <taxon>Bacilli</taxon>
        <taxon>Bacillales</taxon>
        <taxon>Caryophanaceae</taxon>
        <taxon>Sporosarcina</taxon>
    </lineage>
</organism>
<reference evidence="2" key="1">
    <citation type="submission" date="2020-10" db="EMBL/GenBank/DDBJ databases">
        <title>Genomic Encyclopedia of Type Strains, Phase IV (KMG-IV): sequencing the most valuable type-strain genomes for metagenomic binning, comparative biology and taxonomic classification.</title>
        <authorList>
            <person name="Goeker M."/>
        </authorList>
    </citation>
    <scope>NUCLEOTIDE SEQUENCE</scope>
    <source>
        <strain evidence="2">DSM 13886</strain>
    </source>
</reference>
<proteinExistence type="predicted"/>